<feature type="region of interest" description="Disordered" evidence="1">
    <location>
        <begin position="158"/>
        <end position="242"/>
    </location>
</feature>
<evidence type="ECO:0000256" key="1">
    <source>
        <dbReference type="SAM" id="MobiDB-lite"/>
    </source>
</evidence>
<proteinExistence type="predicted"/>
<dbReference type="Pfam" id="PF06773">
    <property type="entry name" value="Bim_N"/>
    <property type="match status" value="1"/>
</dbReference>
<comment type="caution">
    <text evidence="3">The sequence shown here is derived from an EMBL/GenBank/DDBJ whole genome shotgun (WGS) entry which is preliminary data.</text>
</comment>
<evidence type="ECO:0000259" key="2">
    <source>
        <dbReference type="Pfam" id="PF06773"/>
    </source>
</evidence>
<dbReference type="Proteomes" id="UP001474421">
    <property type="component" value="Unassembled WGS sequence"/>
</dbReference>
<dbReference type="EMBL" id="JAOTOJ010000001">
    <property type="protein sequence ID" value="KAK9412133.1"/>
    <property type="molecule type" value="Genomic_DNA"/>
</dbReference>
<dbReference type="InterPro" id="IPR014771">
    <property type="entry name" value="Apoptosis_Bim_N"/>
</dbReference>
<sequence length="242" mass="26466">MRLHLCLCQTKTFFSTETSCQLLDSRILLRCCWQVLRRELEVGVRRESTAELSVAAAIRVRGSCSRPVGCCFVRATRRAQSPKGARPCRSQPSSVPGKGPACLWDDSGTLTRYPLPLCVSLSGSVILLPCTRAPFVGFSVRSDLSLAAPTAVLRRCRSAARERPSQGEWTPSPVAGHRRLSKINKGLSEKEDQMAKQSSDLNSECESEGGQLQPAERPAQPPHLRPGAPTSLQTEYQGVLHL</sequence>
<keyword evidence="4" id="KW-1185">Reference proteome</keyword>
<evidence type="ECO:0000313" key="4">
    <source>
        <dbReference type="Proteomes" id="UP001474421"/>
    </source>
</evidence>
<feature type="compositionally biased region" description="Polar residues" evidence="1">
    <location>
        <begin position="195"/>
        <end position="204"/>
    </location>
</feature>
<feature type="domain" description="Apoptosis Bim N-terminal" evidence="2">
    <location>
        <begin position="197"/>
        <end position="236"/>
    </location>
</feature>
<name>A0AAW1CCY7_CROAD</name>
<protein>
    <submittedName>
        <fullName evidence="3">Bcl-2-like 11</fullName>
    </submittedName>
</protein>
<evidence type="ECO:0000313" key="3">
    <source>
        <dbReference type="EMBL" id="KAK9412133.1"/>
    </source>
</evidence>
<reference evidence="3 4" key="1">
    <citation type="journal article" date="2024" name="Proc. Natl. Acad. Sci. U.S.A.">
        <title>The genetic regulatory architecture and epigenomic basis for age-related changes in rattlesnake venom.</title>
        <authorList>
            <person name="Hogan M.P."/>
            <person name="Holding M.L."/>
            <person name="Nystrom G.S."/>
            <person name="Colston T.J."/>
            <person name="Bartlett D.A."/>
            <person name="Mason A.J."/>
            <person name="Ellsworth S.A."/>
            <person name="Rautsaw R.M."/>
            <person name="Lawrence K.C."/>
            <person name="Strickland J.L."/>
            <person name="He B."/>
            <person name="Fraser P."/>
            <person name="Margres M.J."/>
            <person name="Gilbert D.M."/>
            <person name="Gibbs H.L."/>
            <person name="Parkinson C.L."/>
            <person name="Rokyta D.R."/>
        </authorList>
    </citation>
    <scope>NUCLEOTIDE SEQUENCE [LARGE SCALE GENOMIC DNA]</scope>
    <source>
        <strain evidence="3">DRR0105</strain>
    </source>
</reference>
<gene>
    <name evidence="3" type="ORF">NXF25_003308</name>
</gene>
<organism evidence="3 4">
    <name type="scientific">Crotalus adamanteus</name>
    <name type="common">Eastern diamondback rattlesnake</name>
    <dbReference type="NCBI Taxonomy" id="8729"/>
    <lineage>
        <taxon>Eukaryota</taxon>
        <taxon>Metazoa</taxon>
        <taxon>Chordata</taxon>
        <taxon>Craniata</taxon>
        <taxon>Vertebrata</taxon>
        <taxon>Euteleostomi</taxon>
        <taxon>Lepidosauria</taxon>
        <taxon>Squamata</taxon>
        <taxon>Bifurcata</taxon>
        <taxon>Unidentata</taxon>
        <taxon>Episquamata</taxon>
        <taxon>Toxicofera</taxon>
        <taxon>Serpentes</taxon>
        <taxon>Colubroidea</taxon>
        <taxon>Viperidae</taxon>
        <taxon>Crotalinae</taxon>
        <taxon>Crotalus</taxon>
    </lineage>
</organism>
<accession>A0AAW1CCY7</accession>
<dbReference type="AlphaFoldDB" id="A0AAW1CCY7"/>